<dbReference type="RefSeq" id="WP_076978975.1">
    <property type="nucleotide sequence ID" value="NZ_CP019124.1"/>
</dbReference>
<name>A0A1U7DG49_9RHOB</name>
<dbReference type="SUPFAM" id="SSF52540">
    <property type="entry name" value="P-loop containing nucleoside triphosphate hydrolases"/>
    <property type="match status" value="1"/>
</dbReference>
<dbReference type="InterPro" id="IPR027417">
    <property type="entry name" value="P-loop_NTPase"/>
</dbReference>
<dbReference type="EMBL" id="CP019124">
    <property type="protein sequence ID" value="APX88952.1"/>
    <property type="molecule type" value="Genomic_DNA"/>
</dbReference>
<evidence type="ECO:0000313" key="1">
    <source>
        <dbReference type="EMBL" id="APX88952.1"/>
    </source>
</evidence>
<dbReference type="AlphaFoldDB" id="A0A1U7DG49"/>
<evidence type="ECO:0000313" key="2">
    <source>
        <dbReference type="Proteomes" id="UP000187266"/>
    </source>
</evidence>
<accession>A0A1U7DG49</accession>
<protein>
    <submittedName>
        <fullName evidence="1">Uncharacterized protein</fullName>
    </submittedName>
</protein>
<gene>
    <name evidence="1" type="ORF">BV394_03750</name>
</gene>
<sequence>MDVILHVGAHRTATTTFQRAIARHGPALGAQGTEFWGPGRTRSGLFAGLIRRKEDVTDEIRRQGARSAGRIAIEMQRLAHRGIRRLLVSEENMAGAMPHMLSRASLYPDAEFRLTRFAEVFGTSPTILLSVRDYRGWWPSVLAHAVAQGRPAPGPDLVERLVRQPRRWRHLVQDVARAFPGAVIDVTSFEGYGHRPGARLALLGSRTWPPGLGERPGQHNRSGDLAALRTALARAGHASDSLVQKAPSAGTLWQPFTPAQLDGLGASYLEDLRWLRNGADGLARFHEAPATDRRGPLRAAAGSRAGQTGEHRDDGTKEGLAQAGRG</sequence>
<proteinExistence type="predicted"/>
<keyword evidence="2" id="KW-1185">Reference proteome</keyword>
<dbReference type="OrthoDB" id="8481769at2"/>
<accession>A0A2M9DFD6</accession>
<organism evidence="1 2">
    <name type="scientific">Brevirhabdus pacifica</name>
    <dbReference type="NCBI Taxonomy" id="1267768"/>
    <lineage>
        <taxon>Bacteria</taxon>
        <taxon>Pseudomonadati</taxon>
        <taxon>Pseudomonadota</taxon>
        <taxon>Alphaproteobacteria</taxon>
        <taxon>Rhodobacterales</taxon>
        <taxon>Paracoccaceae</taxon>
        <taxon>Brevirhabdus</taxon>
    </lineage>
</organism>
<dbReference type="STRING" id="1267768.BV394_03750"/>
<dbReference type="Proteomes" id="UP000187266">
    <property type="component" value="Chromosome"/>
</dbReference>
<reference evidence="1 2" key="1">
    <citation type="submission" date="2017-01" db="EMBL/GenBank/DDBJ databases">
        <title>Genomic analysis of Xuhuaishuia manganoxidans DY6-4.</title>
        <authorList>
            <person name="Wang X."/>
        </authorList>
    </citation>
    <scope>NUCLEOTIDE SEQUENCE [LARGE SCALE GENOMIC DNA]</scope>
    <source>
        <strain evidence="1 2">DY6-4</strain>
    </source>
</reference>